<gene>
    <name evidence="2" type="ORF">LHYA1_G006523</name>
</gene>
<feature type="compositionally biased region" description="Polar residues" evidence="1">
    <location>
        <begin position="49"/>
        <end position="59"/>
    </location>
</feature>
<comment type="caution">
    <text evidence="2">The sequence shown here is derived from an EMBL/GenBank/DDBJ whole genome shotgun (WGS) entry which is preliminary data.</text>
</comment>
<proteinExistence type="predicted"/>
<feature type="compositionally biased region" description="Low complexity" evidence="1">
    <location>
        <begin position="60"/>
        <end position="78"/>
    </location>
</feature>
<sequence>MSASSSVMSSPGSEITPRAATSVPFDLVQPTASATIDSLGIPAGKYYPSNYNSPATTRVSTPTSAAAPLLPTNLTLPSDTDKRSKRQKSSGHERNSSDVKRKLQQYQRDMIVQARQAKSRTGGKGLGFHIQMPKPDSPKLMPAGSPGPITPFELEECDEYLTSVTRGRGDTSISNDQQGEFEGRRDWTPEILELNMFPHFRKDLAGRNLSTVISPYGEISWALGEMVETLDGDSHIEISLNIDTQRHQLEYSIITQPRFPLLPIRII</sequence>
<name>A0A8H8TZE2_9HELO</name>
<feature type="compositionally biased region" description="Basic and acidic residues" evidence="1">
    <location>
        <begin position="90"/>
        <end position="101"/>
    </location>
</feature>
<evidence type="ECO:0000256" key="1">
    <source>
        <dbReference type="SAM" id="MobiDB-lite"/>
    </source>
</evidence>
<reference evidence="2 3" key="1">
    <citation type="submission" date="2018-05" db="EMBL/GenBank/DDBJ databases">
        <title>Genome sequencing and assembly of the regulated plant pathogen Lachnellula willkommii and related sister species for the development of diagnostic species identification markers.</title>
        <authorList>
            <person name="Giroux E."/>
            <person name="Bilodeau G."/>
        </authorList>
    </citation>
    <scope>NUCLEOTIDE SEQUENCE [LARGE SCALE GENOMIC DNA]</scope>
    <source>
        <strain evidence="2 3">CBS 185.66</strain>
    </source>
</reference>
<evidence type="ECO:0000313" key="3">
    <source>
        <dbReference type="Proteomes" id="UP000431533"/>
    </source>
</evidence>
<evidence type="ECO:0000313" key="2">
    <source>
        <dbReference type="EMBL" id="TVY25732.1"/>
    </source>
</evidence>
<dbReference type="GeneID" id="41986721"/>
<dbReference type="EMBL" id="QGMH01000087">
    <property type="protein sequence ID" value="TVY25732.1"/>
    <property type="molecule type" value="Genomic_DNA"/>
</dbReference>
<protein>
    <submittedName>
        <fullName evidence="2">Uncharacterized protein</fullName>
    </submittedName>
</protein>
<dbReference type="RefSeq" id="XP_031004520.1">
    <property type="nucleotide sequence ID" value="XM_031151460.1"/>
</dbReference>
<organism evidence="2 3">
    <name type="scientific">Lachnellula hyalina</name>
    <dbReference type="NCBI Taxonomy" id="1316788"/>
    <lineage>
        <taxon>Eukaryota</taxon>
        <taxon>Fungi</taxon>
        <taxon>Dikarya</taxon>
        <taxon>Ascomycota</taxon>
        <taxon>Pezizomycotina</taxon>
        <taxon>Leotiomycetes</taxon>
        <taxon>Helotiales</taxon>
        <taxon>Lachnaceae</taxon>
        <taxon>Lachnellula</taxon>
    </lineage>
</organism>
<keyword evidence="3" id="KW-1185">Reference proteome</keyword>
<dbReference type="OrthoDB" id="5403157at2759"/>
<dbReference type="Proteomes" id="UP000431533">
    <property type="component" value="Unassembled WGS sequence"/>
</dbReference>
<dbReference type="AlphaFoldDB" id="A0A8H8TZE2"/>
<accession>A0A8H8TZE2</accession>
<feature type="region of interest" description="Disordered" evidence="1">
    <location>
        <begin position="43"/>
        <end position="102"/>
    </location>
</feature>